<dbReference type="Gene3D" id="3.40.50.1110">
    <property type="entry name" value="SGNH hydrolase"/>
    <property type="match status" value="1"/>
</dbReference>
<keyword evidence="4" id="KW-0732">Signal</keyword>
<evidence type="ECO:0000256" key="1">
    <source>
        <dbReference type="ARBA" id="ARBA00004613"/>
    </source>
</evidence>
<organism evidence="9 10">
    <name type="scientific">Coffea canephora</name>
    <name type="common">Robusta coffee</name>
    <dbReference type="NCBI Taxonomy" id="49390"/>
    <lineage>
        <taxon>Eukaryota</taxon>
        <taxon>Viridiplantae</taxon>
        <taxon>Streptophyta</taxon>
        <taxon>Embryophyta</taxon>
        <taxon>Tracheophyta</taxon>
        <taxon>Spermatophyta</taxon>
        <taxon>Magnoliopsida</taxon>
        <taxon>eudicotyledons</taxon>
        <taxon>Gunneridae</taxon>
        <taxon>Pentapetalae</taxon>
        <taxon>asterids</taxon>
        <taxon>lamiids</taxon>
        <taxon>Gentianales</taxon>
        <taxon>Rubiaceae</taxon>
        <taxon>Ixoroideae</taxon>
        <taxon>Gardenieae complex</taxon>
        <taxon>Bertiereae - Coffeeae clade</taxon>
        <taxon>Coffeeae</taxon>
        <taxon>Coffea</taxon>
    </lineage>
</organism>
<reference evidence="9" key="1">
    <citation type="submission" date="2013-11" db="EMBL/GenBank/DDBJ databases">
        <authorList>
            <person name="Genoscope - CEA"/>
        </authorList>
    </citation>
    <scope>NUCLEOTIDE SEQUENCE</scope>
    <source>
        <strain evidence="9">DH200</strain>
    </source>
</reference>
<dbReference type="STRING" id="49390.A0A068VM10"/>
<dbReference type="EMBL" id="HG744535">
    <property type="protein sequence ID" value="CDP21652.1"/>
    <property type="molecule type" value="Genomic_DNA"/>
</dbReference>
<comment type="similarity">
    <text evidence="2">Belongs to the 'GDSL' lipolytic enzyme family.</text>
</comment>
<protein>
    <submittedName>
        <fullName evidence="9">DH200=94 genomic scaffold, scaffold_5451</fullName>
    </submittedName>
</protein>
<evidence type="ECO:0000313" key="10">
    <source>
        <dbReference type="Proteomes" id="UP000295252"/>
    </source>
</evidence>
<dbReference type="GO" id="GO:0016042">
    <property type="term" value="P:lipid catabolic process"/>
    <property type="evidence" value="ECO:0007669"/>
    <property type="project" value="UniProtKB-KW"/>
</dbReference>
<dbReference type="InterPro" id="IPR036514">
    <property type="entry name" value="SGNH_hydro_sf"/>
</dbReference>
<dbReference type="InParanoid" id="A0A068VM10"/>
<reference evidence="10" key="2">
    <citation type="journal article" date="2014" name="Science">
        <title>The coffee genome provides insight into the convergent evolution of caffeine biosynthesis.</title>
        <authorList>
            <person name="Denoeud F."/>
            <person name="Carretero-Paulet L."/>
            <person name="Dereeper A."/>
            <person name="Droc G."/>
            <person name="Guyot R."/>
            <person name="Pietrella M."/>
            <person name="Zheng C."/>
            <person name="Alberti A."/>
            <person name="Anthony F."/>
            <person name="Aprea G."/>
            <person name="Aury J.M."/>
            <person name="Bento P."/>
            <person name="Bernard M."/>
            <person name="Bocs S."/>
            <person name="Campa C."/>
            <person name="Cenci A."/>
            <person name="Combes M.C."/>
            <person name="Crouzillat D."/>
            <person name="Da Silva C."/>
            <person name="Daddiego L."/>
            <person name="De Bellis F."/>
            <person name="Dussert S."/>
            <person name="Garsmeur O."/>
            <person name="Gayraud T."/>
            <person name="Guignon V."/>
            <person name="Jahn K."/>
            <person name="Jamilloux V."/>
            <person name="Joet T."/>
            <person name="Labadie K."/>
            <person name="Lan T."/>
            <person name="Leclercq J."/>
            <person name="Lepelley M."/>
            <person name="Leroy T."/>
            <person name="Li L.T."/>
            <person name="Librado P."/>
            <person name="Lopez L."/>
            <person name="Munoz A."/>
            <person name="Noel B."/>
            <person name="Pallavicini A."/>
            <person name="Perrotta G."/>
            <person name="Poncet V."/>
            <person name="Pot D."/>
            <person name="Priyono X."/>
            <person name="Rigoreau M."/>
            <person name="Rouard M."/>
            <person name="Rozas J."/>
            <person name="Tranchant-Dubreuil C."/>
            <person name="VanBuren R."/>
            <person name="Zhang Q."/>
            <person name="Andrade A.C."/>
            <person name="Argout X."/>
            <person name="Bertrand B."/>
            <person name="de Kochko A."/>
            <person name="Graziosi G."/>
            <person name="Henry R.J."/>
            <person name="Jayarama X."/>
            <person name="Ming R."/>
            <person name="Nagai C."/>
            <person name="Rounsley S."/>
            <person name="Sankoff D."/>
            <person name="Giuliano G."/>
            <person name="Albert V.A."/>
            <person name="Wincker P."/>
            <person name="Lashermes P."/>
        </authorList>
    </citation>
    <scope>NUCLEOTIDE SEQUENCE [LARGE SCALE GENOMIC DNA]</scope>
    <source>
        <strain evidence="10">cv. DH200-94</strain>
    </source>
</reference>
<dbReference type="InterPro" id="IPR051238">
    <property type="entry name" value="GDSL_esterase/lipase"/>
</dbReference>
<dbReference type="PANTHER" id="PTHR45650">
    <property type="entry name" value="GDSL-LIKE LIPASE/ACYLHYDROLASE-RELATED"/>
    <property type="match status" value="1"/>
</dbReference>
<keyword evidence="5" id="KW-0378">Hydrolase</keyword>
<sequence>MEINVDNYLLHLVLYNICIVYCKQHVPCFFIFGESMLHNGNNNFLNTSFKAKYPPYGVDYPDGRVGRFSNAELVGLERGIPPFANTKRLSIMKGVNYYSSSGSGILDATGHELVRVLVIPSYLSSLFLFS</sequence>
<evidence type="ECO:0000256" key="5">
    <source>
        <dbReference type="ARBA" id="ARBA00022801"/>
    </source>
</evidence>
<reference evidence="9" key="3">
    <citation type="submission" date="2015-09" db="EMBL/GenBank/DDBJ databases">
        <title>Structure and adaptive landscape of the coffee genome.</title>
        <authorList>
            <person name="Denoeud F."/>
            <person name="Wincker P."/>
            <person name="Lashermes P."/>
        </authorList>
    </citation>
    <scope>NUCLEOTIDE SEQUENCE</scope>
    <source>
        <strain evidence="9">DH200</strain>
    </source>
</reference>
<dbReference type="Gramene" id="CDP21652">
    <property type="protein sequence ID" value="CDP21652"/>
    <property type="gene ID" value="GSCOC_T00004717001"/>
</dbReference>
<keyword evidence="3" id="KW-0964">Secreted</keyword>
<keyword evidence="10" id="KW-1185">Reference proteome</keyword>
<evidence type="ECO:0000256" key="3">
    <source>
        <dbReference type="ARBA" id="ARBA00022525"/>
    </source>
</evidence>
<accession>A0A068VM10</accession>
<evidence type="ECO:0000256" key="7">
    <source>
        <dbReference type="ARBA" id="ARBA00023098"/>
    </source>
</evidence>
<evidence type="ECO:0000256" key="6">
    <source>
        <dbReference type="ARBA" id="ARBA00022963"/>
    </source>
</evidence>
<dbReference type="PANTHER" id="PTHR45650:SF9">
    <property type="entry name" value="SGNH HYDROLASE-TYPE ESTERASE DOMAIN-CONTAINING PROTEIN"/>
    <property type="match status" value="1"/>
</dbReference>
<dbReference type="GO" id="GO:0005576">
    <property type="term" value="C:extracellular region"/>
    <property type="evidence" value="ECO:0007669"/>
    <property type="project" value="UniProtKB-SubCell"/>
</dbReference>
<comment type="subcellular location">
    <subcellularLocation>
        <location evidence="1">Secreted</location>
    </subcellularLocation>
</comment>
<evidence type="ECO:0000256" key="4">
    <source>
        <dbReference type="ARBA" id="ARBA00022729"/>
    </source>
</evidence>
<dbReference type="Proteomes" id="UP000295252">
    <property type="component" value="Chromosome IV"/>
</dbReference>
<gene>
    <name evidence="9" type="ORF">GSCOC_T00004717001</name>
    <name evidence="8" type="ORF">GSCOC_T00014087001</name>
</gene>
<keyword evidence="6" id="KW-0442">Lipid degradation</keyword>
<dbReference type="GO" id="GO:0016787">
    <property type="term" value="F:hydrolase activity"/>
    <property type="evidence" value="ECO:0007669"/>
    <property type="project" value="UniProtKB-KW"/>
</dbReference>
<dbReference type="Gramene" id="CDO96908">
    <property type="protein sequence ID" value="CDO96908"/>
    <property type="gene ID" value="GSCOC_T00014087001"/>
</dbReference>
<evidence type="ECO:0000313" key="8">
    <source>
        <dbReference type="EMBL" id="CDO96908.1"/>
    </source>
</evidence>
<evidence type="ECO:0000313" key="9">
    <source>
        <dbReference type="EMBL" id="CDP21652.1"/>
    </source>
</evidence>
<dbReference type="OMA" id="ALTHWSH"/>
<evidence type="ECO:0000256" key="2">
    <source>
        <dbReference type="ARBA" id="ARBA00008668"/>
    </source>
</evidence>
<proteinExistence type="inferred from homology"/>
<name>A0A068VM10_COFCA</name>
<keyword evidence="7" id="KW-0443">Lipid metabolism</keyword>
<dbReference type="AlphaFoldDB" id="A0A068VM10"/>
<dbReference type="OrthoDB" id="1600564at2759"/>
<dbReference type="EMBL" id="HG739085">
    <property type="protein sequence ID" value="CDO96908.1"/>
    <property type="molecule type" value="Genomic_DNA"/>
</dbReference>